<keyword evidence="11" id="KW-0496">Mitochondrion</keyword>
<reference evidence="17" key="3">
    <citation type="submission" date="2025-09" db="UniProtKB">
        <authorList>
            <consortium name="Ensembl"/>
        </authorList>
    </citation>
    <scope>IDENTIFICATION</scope>
</reference>
<protein>
    <recommendedName>
        <fullName evidence="5">NADH dehydrogenase [ubiquinone] 1 alpha subcomplex subunit 2</fullName>
    </recommendedName>
    <alternativeName>
        <fullName evidence="14">Complex I-B8</fullName>
    </alternativeName>
    <alternativeName>
        <fullName evidence="15">NADH-ubiquinone oxidoreductase B8 subunit</fullName>
    </alternativeName>
</protein>
<evidence type="ECO:0000256" key="15">
    <source>
        <dbReference type="ARBA" id="ARBA00032513"/>
    </source>
</evidence>
<dbReference type="GeneID" id="108440616"/>
<dbReference type="PANTHER" id="PTHR12878:SF0">
    <property type="entry name" value="NADH DEHYDROGENASE [UBIQUINONE] 1 ALPHA SUBCOMPLEX SUBUNIT 2"/>
    <property type="match status" value="1"/>
</dbReference>
<gene>
    <name evidence="17" type="primary">NDUFA2</name>
</gene>
<dbReference type="SUPFAM" id="SSF52833">
    <property type="entry name" value="Thioredoxin-like"/>
    <property type="match status" value="1"/>
</dbReference>
<name>A0AAR2K3G7_PYGNA</name>
<evidence type="ECO:0000313" key="18">
    <source>
        <dbReference type="Proteomes" id="UP001501920"/>
    </source>
</evidence>
<dbReference type="InterPro" id="IPR007741">
    <property type="entry name" value="Ribosomal_mL43/mS25/NADH_DH"/>
</dbReference>
<keyword evidence="6" id="KW-0813">Transport</keyword>
<evidence type="ECO:0000256" key="4">
    <source>
        <dbReference type="ARBA" id="ARBA00011533"/>
    </source>
</evidence>
<keyword evidence="10" id="KW-0007">Acetylation</keyword>
<evidence type="ECO:0000256" key="12">
    <source>
        <dbReference type="ARBA" id="ARBA00023136"/>
    </source>
</evidence>
<keyword evidence="8" id="KW-0999">Mitochondrion inner membrane</keyword>
<evidence type="ECO:0000259" key="16">
    <source>
        <dbReference type="SMART" id="SM00916"/>
    </source>
</evidence>
<dbReference type="GO" id="GO:0005743">
    <property type="term" value="C:mitochondrial inner membrane"/>
    <property type="evidence" value="ECO:0007669"/>
    <property type="project" value="UniProtKB-SubCell"/>
</dbReference>
<dbReference type="CTD" id="4695"/>
<proteinExistence type="inferred from homology"/>
<evidence type="ECO:0000256" key="14">
    <source>
        <dbReference type="ARBA" id="ARBA00031441"/>
    </source>
</evidence>
<dbReference type="Pfam" id="PF05047">
    <property type="entry name" value="L51_S25_CI-B8"/>
    <property type="match status" value="1"/>
</dbReference>
<dbReference type="InterPro" id="IPR016464">
    <property type="entry name" value="NADH_Ub_cplx-1_asu_su-2"/>
</dbReference>
<dbReference type="Proteomes" id="UP001501920">
    <property type="component" value="Chromosome 16"/>
</dbReference>
<evidence type="ECO:0000256" key="9">
    <source>
        <dbReference type="ARBA" id="ARBA00022982"/>
    </source>
</evidence>
<organism evidence="17 18">
    <name type="scientific">Pygocentrus nattereri</name>
    <name type="common">Red-bellied piranha</name>
    <dbReference type="NCBI Taxonomy" id="42514"/>
    <lineage>
        <taxon>Eukaryota</taxon>
        <taxon>Metazoa</taxon>
        <taxon>Chordata</taxon>
        <taxon>Craniata</taxon>
        <taxon>Vertebrata</taxon>
        <taxon>Euteleostomi</taxon>
        <taxon>Actinopterygii</taxon>
        <taxon>Neopterygii</taxon>
        <taxon>Teleostei</taxon>
        <taxon>Ostariophysi</taxon>
        <taxon>Characiformes</taxon>
        <taxon>Characoidei</taxon>
        <taxon>Pygocentrus</taxon>
    </lineage>
</organism>
<dbReference type="AlphaFoldDB" id="A0AAR2K3G7"/>
<evidence type="ECO:0000256" key="13">
    <source>
        <dbReference type="ARBA" id="ARBA00023157"/>
    </source>
</evidence>
<evidence type="ECO:0000256" key="1">
    <source>
        <dbReference type="ARBA" id="ARBA00003195"/>
    </source>
</evidence>
<comment type="subunit">
    <text evidence="4">Complex I is composed of 45 different subunits.</text>
</comment>
<evidence type="ECO:0000313" key="17">
    <source>
        <dbReference type="Ensembl" id="ENSPNAP00000057017.1"/>
    </source>
</evidence>
<evidence type="ECO:0000256" key="6">
    <source>
        <dbReference type="ARBA" id="ARBA00022448"/>
    </source>
</evidence>
<comment type="function">
    <text evidence="1">Accessory subunit of the mitochondrial membrane respiratory chain NADH dehydrogenase (Complex I), that is believed not to be involved in catalysis. Complex I functions in the transfer of electrons from NADH to the respiratory chain. The immediate electron acceptor for the enzyme is believed to be ubiquinone.</text>
</comment>
<keyword evidence="7" id="KW-0679">Respiratory chain</keyword>
<keyword evidence="12" id="KW-0472">Membrane</keyword>
<reference evidence="17 18" key="1">
    <citation type="submission" date="2020-10" db="EMBL/GenBank/DDBJ databases">
        <title>Pygocentrus nattereri (red-bellied piranha) genome, fPygNat1, primary haplotype.</title>
        <authorList>
            <person name="Myers G."/>
            <person name="Meyer A."/>
            <person name="Karagic N."/>
            <person name="Pippel M."/>
            <person name="Winkler S."/>
            <person name="Tracey A."/>
            <person name="Wood J."/>
            <person name="Formenti G."/>
            <person name="Howe K."/>
            <person name="Fedrigo O."/>
            <person name="Jarvis E.D."/>
        </authorList>
    </citation>
    <scope>NUCLEOTIDE SEQUENCE [LARGE SCALE GENOMIC DNA]</scope>
</reference>
<evidence type="ECO:0000256" key="11">
    <source>
        <dbReference type="ARBA" id="ARBA00023128"/>
    </source>
</evidence>
<dbReference type="FunFam" id="3.40.30.10:FF:000127">
    <property type="entry name" value="NADH dehydrogenase [ubiquinone] 1 alpha subcomplex subunit 2"/>
    <property type="match status" value="1"/>
</dbReference>
<evidence type="ECO:0000256" key="8">
    <source>
        <dbReference type="ARBA" id="ARBA00022792"/>
    </source>
</evidence>
<keyword evidence="18" id="KW-1185">Reference proteome</keyword>
<keyword evidence="9" id="KW-0249">Electron transport</keyword>
<comment type="similarity">
    <text evidence="3">Belongs to the complex I NDUFA2 subunit family.</text>
</comment>
<dbReference type="Gene3D" id="3.40.30.10">
    <property type="entry name" value="Glutaredoxin"/>
    <property type="match status" value="1"/>
</dbReference>
<evidence type="ECO:0000256" key="2">
    <source>
        <dbReference type="ARBA" id="ARBA00004443"/>
    </source>
</evidence>
<reference evidence="17" key="2">
    <citation type="submission" date="2025-08" db="UniProtKB">
        <authorList>
            <consortium name="Ensembl"/>
        </authorList>
    </citation>
    <scope>IDENTIFICATION</scope>
</reference>
<dbReference type="GO" id="GO:0045271">
    <property type="term" value="C:respiratory chain complex I"/>
    <property type="evidence" value="ECO:0007669"/>
    <property type="project" value="UniProtKB-ARBA"/>
</dbReference>
<dbReference type="GeneTree" id="ENSGT00390000006178"/>
<evidence type="ECO:0000256" key="5">
    <source>
        <dbReference type="ARBA" id="ARBA00016394"/>
    </source>
</evidence>
<accession>A0AAR2K3G7</accession>
<dbReference type="InterPro" id="IPR036249">
    <property type="entry name" value="Thioredoxin-like_sf"/>
</dbReference>
<evidence type="ECO:0000256" key="7">
    <source>
        <dbReference type="ARBA" id="ARBA00022660"/>
    </source>
</evidence>
<dbReference type="SMART" id="SM00916">
    <property type="entry name" value="L51_S25_CI-B8"/>
    <property type="match status" value="1"/>
</dbReference>
<dbReference type="Ensembl" id="ENSPNAT00000041908.1">
    <property type="protein sequence ID" value="ENSPNAP00000057017.1"/>
    <property type="gene ID" value="ENSPNAG00000032985.1"/>
</dbReference>
<feature type="domain" description="Ribosomal protein/NADH dehydrogenase" evidence="16">
    <location>
        <begin position="67"/>
        <end position="140"/>
    </location>
</feature>
<sequence>MPPAGLRVTLLFGRCSRSACPPGVSSGARAVCGAAAEAALKVSAMAARAIGGNLAKTLREIRLQFCQTGRDSLGARQFVEQYYVPLKKANPEFPILIRECSGVQPKLWARYAFGKERSVALDNMSAEQVAKELEKVINLKP</sequence>
<evidence type="ECO:0000256" key="3">
    <source>
        <dbReference type="ARBA" id="ARBA00008939"/>
    </source>
</evidence>
<comment type="subcellular location">
    <subcellularLocation>
        <location evidence="2">Mitochondrion inner membrane</location>
        <topology evidence="2">Peripheral membrane protein</topology>
        <orientation evidence="2">Matrix side</orientation>
    </subcellularLocation>
</comment>
<dbReference type="RefSeq" id="XP_017575058.1">
    <property type="nucleotide sequence ID" value="XM_017719569.1"/>
</dbReference>
<dbReference type="PANTHER" id="PTHR12878">
    <property type="entry name" value="NADH-UBIQUINONE OXIDOREDUCTASE B8 SUBUNIT"/>
    <property type="match status" value="1"/>
</dbReference>
<evidence type="ECO:0000256" key="10">
    <source>
        <dbReference type="ARBA" id="ARBA00022990"/>
    </source>
</evidence>
<keyword evidence="13" id="KW-1015">Disulfide bond</keyword>